<dbReference type="EMBL" id="JAGSOY010000071">
    <property type="protein sequence ID" value="MBU2713310.1"/>
    <property type="molecule type" value="Genomic_DNA"/>
</dbReference>
<name>A0ABS5ZJA5_9GAMM</name>
<evidence type="ECO:0008006" key="3">
    <source>
        <dbReference type="Google" id="ProtNLM"/>
    </source>
</evidence>
<keyword evidence="2" id="KW-1185">Reference proteome</keyword>
<organism evidence="1 2">
    <name type="scientific">Zooshikella harenae</name>
    <dbReference type="NCBI Taxonomy" id="2827238"/>
    <lineage>
        <taxon>Bacteria</taxon>
        <taxon>Pseudomonadati</taxon>
        <taxon>Pseudomonadota</taxon>
        <taxon>Gammaproteobacteria</taxon>
        <taxon>Oceanospirillales</taxon>
        <taxon>Zooshikellaceae</taxon>
        <taxon>Zooshikella</taxon>
    </lineage>
</organism>
<dbReference type="InterPro" id="IPR035992">
    <property type="entry name" value="Ricin_B-like_lectins"/>
</dbReference>
<protein>
    <recommendedName>
        <fullName evidence="3">Ricin B lectin domain-containing protein</fullName>
    </recommendedName>
</protein>
<dbReference type="Proteomes" id="UP000690515">
    <property type="component" value="Unassembled WGS sequence"/>
</dbReference>
<accession>A0ABS5ZJA5</accession>
<dbReference type="Gene3D" id="2.80.10.50">
    <property type="match status" value="1"/>
</dbReference>
<sequence>MNFLSKSIFVVLFAVISSAVFGDVMKHHLSGACVSPLSQENNALLLFDYDGCNPKSLAEVQRVSFIQEKTGDGDGSFYIKNPASGYCIGFEGEAPQQGTKLVLSSACNRKFLRTPSDAGKIELKGSNLVIQSNQFMPRQLDNSGYLILANKSRISRDMFLAQNQIFLFEVTMPKNSM</sequence>
<comment type="caution">
    <text evidence="1">The sequence shown here is derived from an EMBL/GenBank/DDBJ whole genome shotgun (WGS) entry which is preliminary data.</text>
</comment>
<dbReference type="SUPFAM" id="SSF50370">
    <property type="entry name" value="Ricin B-like lectins"/>
    <property type="match status" value="1"/>
</dbReference>
<dbReference type="RefSeq" id="WP_215821597.1">
    <property type="nucleotide sequence ID" value="NZ_JAGSOY010000071.1"/>
</dbReference>
<reference evidence="1 2" key="1">
    <citation type="submission" date="2021-04" db="EMBL/GenBank/DDBJ databases">
        <authorList>
            <person name="Pira H."/>
            <person name="Risdian C."/>
            <person name="Wink J."/>
        </authorList>
    </citation>
    <scope>NUCLEOTIDE SEQUENCE [LARGE SCALE GENOMIC DNA]</scope>
    <source>
        <strain evidence="1 2">WH53</strain>
    </source>
</reference>
<evidence type="ECO:0000313" key="1">
    <source>
        <dbReference type="EMBL" id="MBU2713310.1"/>
    </source>
</evidence>
<gene>
    <name evidence="1" type="ORF">KCG35_19765</name>
</gene>
<evidence type="ECO:0000313" key="2">
    <source>
        <dbReference type="Proteomes" id="UP000690515"/>
    </source>
</evidence>
<proteinExistence type="predicted"/>